<accession>A0A1E3NET1</accession>
<dbReference type="STRING" id="763406.A0A1E3NET1"/>
<dbReference type="CDD" id="cd23024">
    <property type="entry name" value="zf-HIT_ZNHIT2-3"/>
    <property type="match status" value="1"/>
</dbReference>
<dbReference type="RefSeq" id="XP_019015742.1">
    <property type="nucleotide sequence ID" value="XM_019164742.1"/>
</dbReference>
<dbReference type="AlphaFoldDB" id="A0A1E3NET1"/>
<dbReference type="Proteomes" id="UP000094455">
    <property type="component" value="Unassembled WGS sequence"/>
</dbReference>
<keyword evidence="1" id="KW-0862">Zinc</keyword>
<dbReference type="Pfam" id="PF04438">
    <property type="entry name" value="zf-HIT"/>
    <property type="match status" value="1"/>
</dbReference>
<dbReference type="EMBL" id="KV454006">
    <property type="protein sequence ID" value="ODQ44629.1"/>
    <property type="molecule type" value="Genomic_DNA"/>
</dbReference>
<name>A0A1E3NET1_9ASCO</name>
<dbReference type="Gene3D" id="1.20.1440.260">
    <property type="match status" value="1"/>
</dbReference>
<reference evidence="4 5" key="1">
    <citation type="journal article" date="2016" name="Proc. Natl. Acad. Sci. U.S.A.">
        <title>Comparative genomics of biotechnologically important yeasts.</title>
        <authorList>
            <person name="Riley R."/>
            <person name="Haridas S."/>
            <person name="Wolfe K.H."/>
            <person name="Lopes M.R."/>
            <person name="Hittinger C.T."/>
            <person name="Goeker M."/>
            <person name="Salamov A.A."/>
            <person name="Wisecaver J.H."/>
            <person name="Long T.M."/>
            <person name="Calvey C.H."/>
            <person name="Aerts A.L."/>
            <person name="Barry K.W."/>
            <person name="Choi C."/>
            <person name="Clum A."/>
            <person name="Coughlan A.Y."/>
            <person name="Deshpande S."/>
            <person name="Douglass A.P."/>
            <person name="Hanson S.J."/>
            <person name="Klenk H.-P."/>
            <person name="LaButti K.M."/>
            <person name="Lapidus A."/>
            <person name="Lindquist E.A."/>
            <person name="Lipzen A.M."/>
            <person name="Meier-Kolthoff J.P."/>
            <person name="Ohm R.A."/>
            <person name="Otillar R.P."/>
            <person name="Pangilinan J.L."/>
            <person name="Peng Y."/>
            <person name="Rokas A."/>
            <person name="Rosa C.A."/>
            <person name="Scheuner C."/>
            <person name="Sibirny A.A."/>
            <person name="Slot J.C."/>
            <person name="Stielow J.B."/>
            <person name="Sun H."/>
            <person name="Kurtzman C.P."/>
            <person name="Blackwell M."/>
            <person name="Grigoriev I.V."/>
            <person name="Jeffries T.W."/>
        </authorList>
    </citation>
    <scope>NUCLEOTIDE SEQUENCE [LARGE SCALE GENOMIC DNA]</scope>
    <source>
        <strain evidence="4 5">NRRL Y-2026</strain>
    </source>
</reference>
<keyword evidence="5" id="KW-1185">Reference proteome</keyword>
<evidence type="ECO:0000256" key="2">
    <source>
        <dbReference type="SAM" id="MobiDB-lite"/>
    </source>
</evidence>
<evidence type="ECO:0000256" key="1">
    <source>
        <dbReference type="PROSITE-ProRule" id="PRU00453"/>
    </source>
</evidence>
<keyword evidence="1" id="KW-0479">Metal-binding</keyword>
<evidence type="ECO:0000313" key="5">
    <source>
        <dbReference type="Proteomes" id="UP000094455"/>
    </source>
</evidence>
<organism evidence="4 5">
    <name type="scientific">Pichia membranifaciens NRRL Y-2026</name>
    <dbReference type="NCBI Taxonomy" id="763406"/>
    <lineage>
        <taxon>Eukaryota</taxon>
        <taxon>Fungi</taxon>
        <taxon>Dikarya</taxon>
        <taxon>Ascomycota</taxon>
        <taxon>Saccharomycotina</taxon>
        <taxon>Pichiomycetes</taxon>
        <taxon>Pichiales</taxon>
        <taxon>Pichiaceae</taxon>
        <taxon>Pichia</taxon>
    </lineage>
</organism>
<feature type="region of interest" description="Disordered" evidence="2">
    <location>
        <begin position="46"/>
        <end position="65"/>
    </location>
</feature>
<dbReference type="OrthoDB" id="18412at2759"/>
<sequence length="161" mass="18119">MLCDICLKTEAKYTCPKCSSRYCSLACFKTAAHVEKDDIALKKRAETSAKPAEGDAEVVVKSETEQTDQIEDPMLAMLVKDPQFQEYISSPVLQFHILSLIEILNDVGLTNEYSKDGRVEIASRKLNGLREGGIEENEYVEEFIGWLLNWMDEYKGKIASG</sequence>
<dbReference type="GO" id="GO:0008270">
    <property type="term" value="F:zinc ion binding"/>
    <property type="evidence" value="ECO:0007669"/>
    <property type="project" value="UniProtKB-UniRule"/>
</dbReference>
<evidence type="ECO:0000259" key="3">
    <source>
        <dbReference type="PROSITE" id="PS51083"/>
    </source>
</evidence>
<feature type="domain" description="HIT-type" evidence="3">
    <location>
        <begin position="3"/>
        <end position="40"/>
    </location>
</feature>
<dbReference type="InterPro" id="IPR007529">
    <property type="entry name" value="Znf_HIT"/>
</dbReference>
<gene>
    <name evidence="4" type="ORF">PICMEDRAFT_74344</name>
</gene>
<keyword evidence="1" id="KW-0863">Zinc-finger</keyword>
<dbReference type="GeneID" id="30181429"/>
<dbReference type="PROSITE" id="PS51083">
    <property type="entry name" value="ZF_HIT"/>
    <property type="match status" value="1"/>
</dbReference>
<proteinExistence type="predicted"/>
<protein>
    <recommendedName>
        <fullName evidence="3">HIT-type domain-containing protein</fullName>
    </recommendedName>
</protein>
<evidence type="ECO:0000313" key="4">
    <source>
        <dbReference type="EMBL" id="ODQ44629.1"/>
    </source>
</evidence>
<dbReference type="SUPFAM" id="SSF144232">
    <property type="entry name" value="HIT/MYND zinc finger-like"/>
    <property type="match status" value="1"/>
</dbReference>
<dbReference type="Gene3D" id="3.30.60.190">
    <property type="match status" value="1"/>
</dbReference>